<dbReference type="AlphaFoldDB" id="A0A1E5BEL9"/>
<proteinExistence type="predicted"/>
<dbReference type="RefSeq" id="WP_017041040.1">
    <property type="nucleotide sequence ID" value="NZ_AJYQ02000105.1"/>
</dbReference>
<gene>
    <name evidence="2" type="ORF">A1QO_09900</name>
</gene>
<reference evidence="2 3" key="1">
    <citation type="journal article" date="2012" name="Science">
        <title>Ecological populations of bacteria act as socially cohesive units of antibiotic production and resistance.</title>
        <authorList>
            <person name="Cordero O.X."/>
            <person name="Wildschutte H."/>
            <person name="Kirkup B."/>
            <person name="Proehl S."/>
            <person name="Ngo L."/>
            <person name="Hussain F."/>
            <person name="Le Roux F."/>
            <person name="Mincer T."/>
            <person name="Polz M.F."/>
        </authorList>
    </citation>
    <scope>NUCLEOTIDE SEQUENCE [LARGE SCALE GENOMIC DNA]</scope>
    <source>
        <strain evidence="2 3">ZF-129</strain>
    </source>
</reference>
<evidence type="ECO:0000256" key="1">
    <source>
        <dbReference type="SAM" id="SignalP"/>
    </source>
</evidence>
<comment type="caution">
    <text evidence="2">The sequence shown here is derived from an EMBL/GenBank/DDBJ whole genome shotgun (WGS) entry which is preliminary data.</text>
</comment>
<feature type="signal peptide" evidence="1">
    <location>
        <begin position="1"/>
        <end position="23"/>
    </location>
</feature>
<organism evidence="2 3">
    <name type="scientific">Vibrio genomosp. F10 str. ZF-129</name>
    <dbReference type="NCBI Taxonomy" id="1187848"/>
    <lineage>
        <taxon>Bacteria</taxon>
        <taxon>Pseudomonadati</taxon>
        <taxon>Pseudomonadota</taxon>
        <taxon>Gammaproteobacteria</taxon>
        <taxon>Vibrionales</taxon>
        <taxon>Vibrionaceae</taxon>
        <taxon>Vibrio</taxon>
    </lineage>
</organism>
<dbReference type="Proteomes" id="UP000094741">
    <property type="component" value="Unassembled WGS sequence"/>
</dbReference>
<evidence type="ECO:0000313" key="3">
    <source>
        <dbReference type="Proteomes" id="UP000094741"/>
    </source>
</evidence>
<keyword evidence="1" id="KW-0732">Signal</keyword>
<protein>
    <submittedName>
        <fullName evidence="2">Uncharacterized protein</fullName>
    </submittedName>
</protein>
<evidence type="ECO:0000313" key="2">
    <source>
        <dbReference type="EMBL" id="OEE33256.1"/>
    </source>
</evidence>
<accession>A0A1E5BEL9</accession>
<sequence>MFRKSITPLLTTLLVSTVSYSHASDISISLVENTPYISATEDGHRIQYYNKHGDANGYVWIDVTTSEVLHYGISYILDKKDKNKTIALCSKDRIYCSNEINLTEYFYNKRNLKSLTSPFDFNDYWEVDNKITNQGLIYLDTTPFTSESKINYISEEDFSTDIPNIGAALVSFYDEDGTLLYFETFSDPETVKADEDGAIYEVEQDINFGDSATIELCTVILVDSGDTAIVEPDCDLRLISEKITPPEVAKYYYPPTVNQYNALFDGRVPLIEEPTLGTTFVSSPRIESDSNYLEYFCSTIEGSSPLTTAQLIDFSTSDYFDDFWPGKTGYWTNDEAQDPRFEINGGLGVIVTISGTGSVLDAANSYYDGFFICINNIE</sequence>
<feature type="chain" id="PRO_5009171593" evidence="1">
    <location>
        <begin position="24"/>
        <end position="378"/>
    </location>
</feature>
<name>A0A1E5BEL9_9VIBR</name>
<dbReference type="EMBL" id="AJYQ02000105">
    <property type="protein sequence ID" value="OEE33256.1"/>
    <property type="molecule type" value="Genomic_DNA"/>
</dbReference>
<dbReference type="STRING" id="1187848.A1QO_09900"/>
<dbReference type="eggNOG" id="ENOG5031YTR">
    <property type="taxonomic scope" value="Bacteria"/>
</dbReference>
<dbReference type="OrthoDB" id="9907943at2"/>